<dbReference type="InterPro" id="IPR003008">
    <property type="entry name" value="Tubulin_FtsZ_GTPase"/>
</dbReference>
<comment type="function">
    <text evidence="8 10">Essential cell division protein that forms a contractile ring structure (Z ring) at the future cell division site. The regulation of the ring assembly controls the timing and the location of cell division. One of the functions of the FtsZ ring is to recruit other cell division proteins to the septum to produce a new cell wall between the dividing cells. Binds GTP and shows GTPase activity.</text>
</comment>
<feature type="binding site" evidence="8">
    <location>
        <begin position="108"/>
        <end position="110"/>
    </location>
    <ligand>
        <name>GTP</name>
        <dbReference type="ChEBI" id="CHEBI:37565"/>
    </ligand>
</feature>
<dbReference type="SUPFAM" id="SSF52490">
    <property type="entry name" value="Tubulin nucleotide-binding domain-like"/>
    <property type="match status" value="1"/>
</dbReference>
<evidence type="ECO:0000259" key="13">
    <source>
        <dbReference type="SMART" id="SM00865"/>
    </source>
</evidence>
<dbReference type="SMART" id="SM00864">
    <property type="entry name" value="Tubulin"/>
    <property type="match status" value="1"/>
</dbReference>
<comment type="subcellular location">
    <subcellularLocation>
        <location evidence="8">Cytoplasm</location>
    </subcellularLocation>
    <text evidence="8">Assembles at midcell at the inner surface of the cytoplasmic membrane.</text>
</comment>
<feature type="binding site" evidence="8">
    <location>
        <position position="187"/>
    </location>
    <ligand>
        <name>GTP</name>
        <dbReference type="ChEBI" id="CHEBI:37565"/>
    </ligand>
</feature>
<dbReference type="GO" id="GO:0005525">
    <property type="term" value="F:GTP binding"/>
    <property type="evidence" value="ECO:0007669"/>
    <property type="project" value="UniProtKB-UniRule"/>
</dbReference>
<keyword evidence="4 8" id="KW-0547">Nucleotide-binding</keyword>
<reference evidence="14" key="1">
    <citation type="journal article" date="2012" name="J. Bacteriol.">
        <title>Genome sequences of type strains of seven species of the marine bacterium Pseudoalteromonas.</title>
        <authorList>
            <person name="Xie B.B."/>
            <person name="Shu Y.L."/>
            <person name="Qin Q.L."/>
            <person name="Rong J.C."/>
            <person name="Zhang X.Y."/>
            <person name="Chen X.L."/>
            <person name="Shi M."/>
            <person name="He H.L."/>
            <person name="Zhou B.C."/>
            <person name="Zhang Y.Z."/>
        </authorList>
    </citation>
    <scope>NUCLEOTIDE SEQUENCE</scope>
    <source>
        <strain evidence="14">DSM 8771</strain>
    </source>
</reference>
<name>A0AAD4AML8_9GAMM</name>
<evidence type="ECO:0000259" key="12">
    <source>
        <dbReference type="SMART" id="SM00864"/>
    </source>
</evidence>
<dbReference type="InterPro" id="IPR045061">
    <property type="entry name" value="FtsZ/CetZ"/>
</dbReference>
<evidence type="ECO:0000256" key="8">
    <source>
        <dbReference type="HAMAP-Rule" id="MF_00909"/>
    </source>
</evidence>
<evidence type="ECO:0000256" key="4">
    <source>
        <dbReference type="ARBA" id="ARBA00022741"/>
    </source>
</evidence>
<feature type="region of interest" description="Disordered" evidence="11">
    <location>
        <begin position="355"/>
        <end position="410"/>
    </location>
</feature>
<evidence type="ECO:0000256" key="11">
    <source>
        <dbReference type="SAM" id="MobiDB-lite"/>
    </source>
</evidence>
<reference evidence="14" key="2">
    <citation type="submission" date="2015-03" db="EMBL/GenBank/DDBJ databases">
        <title>Genome sequence of Pseudoalteromonas citrea.</title>
        <authorList>
            <person name="Xie B.-B."/>
            <person name="Rong J.-C."/>
            <person name="Qin Q.-L."/>
            <person name="Zhang Y.-Z."/>
        </authorList>
    </citation>
    <scope>NUCLEOTIDE SEQUENCE</scope>
    <source>
        <strain evidence="14">DSM 8771</strain>
    </source>
</reference>
<evidence type="ECO:0000256" key="10">
    <source>
        <dbReference type="RuleBase" id="RU000631"/>
    </source>
</evidence>
<dbReference type="InterPro" id="IPR037103">
    <property type="entry name" value="Tubulin/FtsZ-like_C"/>
</dbReference>
<dbReference type="InterPro" id="IPR008280">
    <property type="entry name" value="Tub_FtsZ_C"/>
</dbReference>
<dbReference type="PRINTS" id="PR00423">
    <property type="entry name" value="CELLDVISFTSZ"/>
</dbReference>
<dbReference type="GO" id="GO:0032153">
    <property type="term" value="C:cell division site"/>
    <property type="evidence" value="ECO:0007669"/>
    <property type="project" value="UniProtKB-UniRule"/>
</dbReference>
<dbReference type="PANTHER" id="PTHR30314">
    <property type="entry name" value="CELL DIVISION PROTEIN FTSZ-RELATED"/>
    <property type="match status" value="1"/>
</dbReference>
<dbReference type="GO" id="GO:0051258">
    <property type="term" value="P:protein polymerization"/>
    <property type="evidence" value="ECO:0007669"/>
    <property type="project" value="UniProtKB-UniRule"/>
</dbReference>
<protein>
    <recommendedName>
        <fullName evidence="8 9">Cell division protein FtsZ</fullName>
    </recommendedName>
</protein>
<dbReference type="PANTHER" id="PTHR30314:SF3">
    <property type="entry name" value="MITOCHONDRIAL DIVISION PROTEIN FSZA"/>
    <property type="match status" value="1"/>
</dbReference>
<sequence length="410" mass="42306">MFDIMEQHSEEAVIKVIGVGGGGGNAVEHMVKQEIEGVRFVAANTDAQALRKSSADITVQLGTQITSGLGAGANPEVGRKSAEEDIETIKTALEGADMIFIAAGMGGGTGTGAAPVVARVAKELGILTVAVVTRPFDLEGKKRMAAADQGIGELSEIVDSLITIPNNKLLKVLGKGTTLLDAFAKANDVLYGAVQGIAELITRSGLINVDFADVRTVMSAMGTAMMGTASASGPDRAQEAAEAAISSPLLEDVDLTGAKGILVNITAGMDITIEEFEIVGNHVKALASENATVVVGAVIDPEMSDELRVTVVATGLGGERRPQFGIVDNGFKKAAGGDTTSTAASQSAGMFVPSFTQSEPAQESTPSTVNTAQTVNVPAPESQVASKPTEQEKEKGDYFDIPAFLRKQSD</sequence>
<dbReference type="GO" id="GO:0005737">
    <property type="term" value="C:cytoplasm"/>
    <property type="evidence" value="ECO:0007669"/>
    <property type="project" value="UniProtKB-SubCell"/>
</dbReference>
<dbReference type="GO" id="GO:0043093">
    <property type="term" value="P:FtsZ-dependent cytokinesis"/>
    <property type="evidence" value="ECO:0007669"/>
    <property type="project" value="UniProtKB-UniRule"/>
</dbReference>
<feature type="compositionally biased region" description="Polar residues" evidence="11">
    <location>
        <begin position="355"/>
        <end position="376"/>
    </location>
</feature>
<keyword evidence="2 8" id="KW-0963">Cytoplasm</keyword>
<dbReference type="FunFam" id="3.30.1330.20:FF:000004">
    <property type="entry name" value="Cell division protein FtsZ"/>
    <property type="match status" value="1"/>
</dbReference>
<dbReference type="Pfam" id="PF12327">
    <property type="entry name" value="FtsZ_C"/>
    <property type="match status" value="1"/>
</dbReference>
<comment type="caution">
    <text evidence="14">The sequence shown here is derived from an EMBL/GenBank/DDBJ whole genome shotgun (WGS) entry which is preliminary data.</text>
</comment>
<evidence type="ECO:0000313" key="15">
    <source>
        <dbReference type="Proteomes" id="UP000016487"/>
    </source>
</evidence>
<keyword evidence="6 8" id="KW-0717">Septation</keyword>
<dbReference type="Gene3D" id="3.30.1330.20">
    <property type="entry name" value="Tubulin/FtsZ, C-terminal domain"/>
    <property type="match status" value="1"/>
</dbReference>
<feature type="compositionally biased region" description="Basic and acidic residues" evidence="11">
    <location>
        <begin position="389"/>
        <end position="398"/>
    </location>
</feature>
<accession>A0AAD4AML8</accession>
<feature type="binding site" evidence="8">
    <location>
        <begin position="21"/>
        <end position="25"/>
    </location>
    <ligand>
        <name>GTP</name>
        <dbReference type="ChEBI" id="CHEBI:37565"/>
    </ligand>
</feature>
<dbReference type="EMBL" id="AHBZ03000012">
    <property type="protein sequence ID" value="KAF7775507.1"/>
    <property type="molecule type" value="Genomic_DNA"/>
</dbReference>
<keyword evidence="5 8" id="KW-0342">GTP-binding</keyword>
<proteinExistence type="inferred from homology"/>
<dbReference type="Gene3D" id="3.40.50.1440">
    <property type="entry name" value="Tubulin/FtsZ, GTPase domain"/>
    <property type="match status" value="1"/>
</dbReference>
<feature type="domain" description="Tubulin/FtsZ GTPase" evidence="12">
    <location>
        <begin position="13"/>
        <end position="205"/>
    </location>
</feature>
<dbReference type="NCBIfam" id="TIGR00065">
    <property type="entry name" value="ftsZ"/>
    <property type="match status" value="1"/>
</dbReference>
<evidence type="ECO:0000313" key="14">
    <source>
        <dbReference type="EMBL" id="KAF7775507.1"/>
    </source>
</evidence>
<dbReference type="SUPFAM" id="SSF55307">
    <property type="entry name" value="Tubulin C-terminal domain-like"/>
    <property type="match status" value="1"/>
</dbReference>
<dbReference type="InterPro" id="IPR000158">
    <property type="entry name" value="Cell_div_FtsZ"/>
</dbReference>
<dbReference type="PROSITE" id="PS01134">
    <property type="entry name" value="FTSZ_1"/>
    <property type="match status" value="1"/>
</dbReference>
<dbReference type="RefSeq" id="WP_010361412.1">
    <property type="nucleotide sequence ID" value="NZ_AHBZ03000012.1"/>
</dbReference>
<evidence type="ECO:0000256" key="5">
    <source>
        <dbReference type="ARBA" id="ARBA00023134"/>
    </source>
</evidence>
<dbReference type="Pfam" id="PF00091">
    <property type="entry name" value="Tubulin"/>
    <property type="match status" value="1"/>
</dbReference>
<evidence type="ECO:0000256" key="3">
    <source>
        <dbReference type="ARBA" id="ARBA00022618"/>
    </source>
</evidence>
<dbReference type="GO" id="GO:0003924">
    <property type="term" value="F:GTPase activity"/>
    <property type="evidence" value="ECO:0007669"/>
    <property type="project" value="UniProtKB-UniRule"/>
</dbReference>
<evidence type="ECO:0000256" key="2">
    <source>
        <dbReference type="ARBA" id="ARBA00022490"/>
    </source>
</evidence>
<dbReference type="AlphaFoldDB" id="A0AAD4AML8"/>
<evidence type="ECO:0000256" key="9">
    <source>
        <dbReference type="NCBIfam" id="TIGR00065"/>
    </source>
</evidence>
<evidence type="ECO:0000256" key="7">
    <source>
        <dbReference type="ARBA" id="ARBA00023306"/>
    </source>
</evidence>
<dbReference type="GO" id="GO:0000917">
    <property type="term" value="P:division septum assembly"/>
    <property type="evidence" value="ECO:0007669"/>
    <property type="project" value="UniProtKB-KW"/>
</dbReference>
<keyword evidence="7 8" id="KW-0131">Cell cycle</keyword>
<organism evidence="14 15">
    <name type="scientific">Pseudoalteromonas citrea</name>
    <dbReference type="NCBI Taxonomy" id="43655"/>
    <lineage>
        <taxon>Bacteria</taxon>
        <taxon>Pseudomonadati</taxon>
        <taxon>Pseudomonadota</taxon>
        <taxon>Gammaproteobacteria</taxon>
        <taxon>Alteromonadales</taxon>
        <taxon>Pseudoalteromonadaceae</taxon>
        <taxon>Pseudoalteromonas</taxon>
    </lineage>
</organism>
<feature type="domain" description="Tubulin/FtsZ 2-layer sandwich" evidence="13">
    <location>
        <begin position="207"/>
        <end position="325"/>
    </location>
</feature>
<dbReference type="InterPro" id="IPR024757">
    <property type="entry name" value="FtsZ_C"/>
</dbReference>
<dbReference type="SMART" id="SM00865">
    <property type="entry name" value="Tubulin_C"/>
    <property type="match status" value="1"/>
</dbReference>
<evidence type="ECO:0000256" key="6">
    <source>
        <dbReference type="ARBA" id="ARBA00023210"/>
    </source>
</evidence>
<dbReference type="HAMAP" id="MF_00909">
    <property type="entry name" value="FtsZ"/>
    <property type="match status" value="1"/>
</dbReference>
<evidence type="ECO:0000256" key="1">
    <source>
        <dbReference type="ARBA" id="ARBA00009690"/>
    </source>
</evidence>
<dbReference type="InterPro" id="IPR018316">
    <property type="entry name" value="Tubulin/FtsZ_2-layer-sand-dom"/>
</dbReference>
<dbReference type="Proteomes" id="UP000016487">
    <property type="component" value="Unassembled WGS sequence"/>
</dbReference>
<keyword evidence="3 8" id="KW-0132">Cell division</keyword>
<comment type="similarity">
    <text evidence="1 8 10">Belongs to the FtsZ family.</text>
</comment>
<dbReference type="PROSITE" id="PS01135">
    <property type="entry name" value="FTSZ_2"/>
    <property type="match status" value="1"/>
</dbReference>
<comment type="subunit">
    <text evidence="8">Homodimer. Polymerizes to form a dynamic ring structure in a strictly GTP-dependent manner. Interacts directly with several other division proteins.</text>
</comment>
<dbReference type="FunFam" id="3.40.50.1440:FF:000023">
    <property type="entry name" value="Cell division protein FtsZ"/>
    <property type="match status" value="1"/>
</dbReference>
<feature type="binding site" evidence="8">
    <location>
        <position position="139"/>
    </location>
    <ligand>
        <name>GTP</name>
        <dbReference type="ChEBI" id="CHEBI:37565"/>
    </ligand>
</feature>
<dbReference type="CDD" id="cd02201">
    <property type="entry name" value="FtsZ_type1"/>
    <property type="match status" value="1"/>
</dbReference>
<gene>
    <name evidence="8 14" type="primary">ftsZ</name>
    <name evidence="14" type="ORF">PCIT_a1711</name>
</gene>
<dbReference type="InterPro" id="IPR036525">
    <property type="entry name" value="Tubulin/FtsZ_GTPase_sf"/>
</dbReference>
<feature type="binding site" evidence="8">
    <location>
        <position position="143"/>
    </location>
    <ligand>
        <name>GTP</name>
        <dbReference type="ChEBI" id="CHEBI:37565"/>
    </ligand>
</feature>
<dbReference type="InterPro" id="IPR020805">
    <property type="entry name" value="Cell_div_FtsZ_CS"/>
</dbReference>